<keyword evidence="1" id="KW-0732">Signal</keyword>
<accession>A0A2A4K5H7</accession>
<sequence>MFGRTMLVLLLLWTQDAVRSLRLVELRVPTHEPEGGMALLGCQYDLEGDTLYSVKWYKDGREFYRFVPKNDPPVYYFQTPGVNVETVVNFGASPDTSQRYCPLTPAHCELRCLSGHLAGYCPADSCVRFTRATTVFEERVLPKGRPRVTGLREQYNFDDLVVANCSLPPSRPKAHLKWLVNDKPAPSSYILGPWYRVSAERPDAAETILQLSFYATTSDFINGAIKLKCQATIAPLYQRETESTHYIALPYSIDTDAPEAKEIKDEATAVDDSLASLLIPILFLILM</sequence>
<comment type="caution">
    <text evidence="2">The sequence shown here is derived from an EMBL/GenBank/DDBJ whole genome shotgun (WGS) entry which is preliminary data.</text>
</comment>
<protein>
    <recommendedName>
        <fullName evidence="3">Ig-like domain-containing protein</fullName>
    </recommendedName>
</protein>
<evidence type="ECO:0000256" key="1">
    <source>
        <dbReference type="SAM" id="SignalP"/>
    </source>
</evidence>
<proteinExistence type="predicted"/>
<dbReference type="InterPro" id="IPR036179">
    <property type="entry name" value="Ig-like_dom_sf"/>
</dbReference>
<reference evidence="2" key="1">
    <citation type="submission" date="2017-09" db="EMBL/GenBank/DDBJ databases">
        <title>Contemporary evolution of a Lepidopteran species, Heliothis virescens, in response to modern agricultural practices.</title>
        <authorList>
            <person name="Fritz M.L."/>
            <person name="Deyonke A.M."/>
            <person name="Papanicolaou A."/>
            <person name="Micinski S."/>
            <person name="Westbrook J."/>
            <person name="Gould F."/>
        </authorList>
    </citation>
    <scope>NUCLEOTIDE SEQUENCE [LARGE SCALE GENOMIC DNA]</scope>
    <source>
        <strain evidence="2">HvINT-</strain>
        <tissue evidence="2">Whole body</tissue>
    </source>
</reference>
<evidence type="ECO:0000313" key="2">
    <source>
        <dbReference type="EMBL" id="PCG78920.1"/>
    </source>
</evidence>
<dbReference type="PANTHER" id="PTHR21261">
    <property type="entry name" value="BEAT PROTEIN"/>
    <property type="match status" value="1"/>
</dbReference>
<gene>
    <name evidence="2" type="ORF">B5V51_2694</name>
</gene>
<dbReference type="PANTHER" id="PTHR21261:SF15">
    <property type="entry name" value="BEATEN PATH IIIA, ISOFORM D-RELATED"/>
    <property type="match status" value="1"/>
</dbReference>
<feature type="chain" id="PRO_5013508230" description="Ig-like domain-containing protein" evidence="1">
    <location>
        <begin position="21"/>
        <end position="287"/>
    </location>
</feature>
<evidence type="ECO:0008006" key="3">
    <source>
        <dbReference type="Google" id="ProtNLM"/>
    </source>
</evidence>
<dbReference type="AlphaFoldDB" id="A0A2A4K5H7"/>
<name>A0A2A4K5H7_HELVI</name>
<dbReference type="EMBL" id="NWSH01000162">
    <property type="protein sequence ID" value="PCG78920.1"/>
    <property type="molecule type" value="Genomic_DNA"/>
</dbReference>
<dbReference type="EMBL" id="NWSH01000162">
    <property type="protein sequence ID" value="PCG78921.1"/>
    <property type="molecule type" value="Genomic_DNA"/>
</dbReference>
<dbReference type="STRING" id="7102.A0A2A4K5H7"/>
<dbReference type="SUPFAM" id="SSF48726">
    <property type="entry name" value="Immunoglobulin"/>
    <property type="match status" value="1"/>
</dbReference>
<organism evidence="2">
    <name type="scientific">Heliothis virescens</name>
    <name type="common">Tobacco budworm moth</name>
    <dbReference type="NCBI Taxonomy" id="7102"/>
    <lineage>
        <taxon>Eukaryota</taxon>
        <taxon>Metazoa</taxon>
        <taxon>Ecdysozoa</taxon>
        <taxon>Arthropoda</taxon>
        <taxon>Hexapoda</taxon>
        <taxon>Insecta</taxon>
        <taxon>Pterygota</taxon>
        <taxon>Neoptera</taxon>
        <taxon>Endopterygota</taxon>
        <taxon>Lepidoptera</taxon>
        <taxon>Glossata</taxon>
        <taxon>Ditrysia</taxon>
        <taxon>Noctuoidea</taxon>
        <taxon>Noctuidae</taxon>
        <taxon>Heliothinae</taxon>
        <taxon>Heliothis</taxon>
    </lineage>
</organism>
<feature type="signal peptide" evidence="1">
    <location>
        <begin position="1"/>
        <end position="20"/>
    </location>
</feature>